<dbReference type="Proteomes" id="UP001176940">
    <property type="component" value="Unassembled WGS sequence"/>
</dbReference>
<evidence type="ECO:0000259" key="8">
    <source>
        <dbReference type="PROSITE" id="PS50039"/>
    </source>
</evidence>
<dbReference type="InterPro" id="IPR050211">
    <property type="entry name" value="FOX_domain-containing"/>
</dbReference>
<feature type="domain" description="Fork-head" evidence="8">
    <location>
        <begin position="148"/>
        <end position="242"/>
    </location>
</feature>
<name>A0ABN9MG58_9NEOB</name>
<dbReference type="InterPro" id="IPR018122">
    <property type="entry name" value="TF_fork_head_CS_1"/>
</dbReference>
<gene>
    <name evidence="9" type="ORF">RIMI_LOCUS19331131</name>
</gene>
<keyword evidence="5 6" id="KW-0539">Nucleus</keyword>
<dbReference type="PANTHER" id="PTHR11829">
    <property type="entry name" value="FORKHEAD BOX PROTEIN"/>
    <property type="match status" value="1"/>
</dbReference>
<comment type="caution">
    <text evidence="9">The sequence shown here is derived from an EMBL/GenBank/DDBJ whole genome shotgun (WGS) entry which is preliminary data.</text>
</comment>
<keyword evidence="2" id="KW-0805">Transcription regulation</keyword>
<evidence type="ECO:0000313" key="9">
    <source>
        <dbReference type="EMBL" id="CAJ0964545.1"/>
    </source>
</evidence>
<evidence type="ECO:0000256" key="4">
    <source>
        <dbReference type="ARBA" id="ARBA00023163"/>
    </source>
</evidence>
<dbReference type="CDD" id="cd20019">
    <property type="entry name" value="FH_FOXE"/>
    <property type="match status" value="1"/>
</dbReference>
<dbReference type="PROSITE" id="PS00657">
    <property type="entry name" value="FORK_HEAD_1"/>
    <property type="match status" value="1"/>
</dbReference>
<keyword evidence="4" id="KW-0804">Transcription</keyword>
<evidence type="ECO:0000256" key="3">
    <source>
        <dbReference type="ARBA" id="ARBA00023125"/>
    </source>
</evidence>
<dbReference type="SMART" id="SM00339">
    <property type="entry name" value="FH"/>
    <property type="match status" value="1"/>
</dbReference>
<dbReference type="InterPro" id="IPR001766">
    <property type="entry name" value="Fork_head_dom"/>
</dbReference>
<organism evidence="9 10">
    <name type="scientific">Ranitomeya imitator</name>
    <name type="common">mimic poison frog</name>
    <dbReference type="NCBI Taxonomy" id="111125"/>
    <lineage>
        <taxon>Eukaryota</taxon>
        <taxon>Metazoa</taxon>
        <taxon>Chordata</taxon>
        <taxon>Craniata</taxon>
        <taxon>Vertebrata</taxon>
        <taxon>Euteleostomi</taxon>
        <taxon>Amphibia</taxon>
        <taxon>Batrachia</taxon>
        <taxon>Anura</taxon>
        <taxon>Neobatrachia</taxon>
        <taxon>Hyloidea</taxon>
        <taxon>Dendrobatidae</taxon>
        <taxon>Dendrobatinae</taxon>
        <taxon>Ranitomeya</taxon>
    </lineage>
</organism>
<evidence type="ECO:0000256" key="5">
    <source>
        <dbReference type="ARBA" id="ARBA00023242"/>
    </source>
</evidence>
<dbReference type="InterPro" id="IPR036390">
    <property type="entry name" value="WH_DNA-bd_sf"/>
</dbReference>
<dbReference type="InterPro" id="IPR030456">
    <property type="entry name" value="TF_fork_head_CS_2"/>
</dbReference>
<sequence length="491" mass="54377">MASSGEGEQTACNRSLNTLRSFSSQQLSPGCVQLVFSGINQQQNPVPAVLCYVSECARKELNVCKKETGFSCLISVRNLHTKMTAESQQSPTRATGAVTNLQQSSNFSMPVVKVEKEPAPEASMSSGPSEAEDTPKGRRRKRPLQRGKPPYSYIALIAMAIAHSSDRKLTLGGIYKFIMERFPFYRDNSKKWQNSIRHNLTLNDCFIKIPREPGRPGKGNYWALDPNAEDMFDSGSFLRRRKRFKRTDLTTYPAYIHDTSMFPSLQVSRPSYPNSVYSNMTMSPTYSQQITPHSSVYYPSTSPAFGSGQSRVFSINTLIGHSSVTEHTQQASRSMSPEVNSPNTSSCNYTGASYNSQAGASGMLQRPANPMPYSYPVPNSHLQVNQSSYSHGNTQLFGTSSRLAMPTSPVMNSDSMDFYGRMSPGQYTSLTAYNSNGQLASTNAYLRHATYSGNMDRIESGFAKSDCVKSRRFLKLSDPFRSTLVTANAYI</sequence>
<feature type="region of interest" description="Disordered" evidence="7">
    <location>
        <begin position="324"/>
        <end position="345"/>
    </location>
</feature>
<evidence type="ECO:0000256" key="2">
    <source>
        <dbReference type="ARBA" id="ARBA00023015"/>
    </source>
</evidence>
<evidence type="ECO:0000256" key="7">
    <source>
        <dbReference type="SAM" id="MobiDB-lite"/>
    </source>
</evidence>
<protein>
    <recommendedName>
        <fullName evidence="8">Fork-head domain-containing protein</fullName>
    </recommendedName>
</protein>
<dbReference type="PROSITE" id="PS50039">
    <property type="entry name" value="FORK_HEAD_3"/>
    <property type="match status" value="1"/>
</dbReference>
<reference evidence="9" key="1">
    <citation type="submission" date="2023-07" db="EMBL/GenBank/DDBJ databases">
        <authorList>
            <person name="Stuckert A."/>
        </authorList>
    </citation>
    <scope>NUCLEOTIDE SEQUENCE</scope>
</reference>
<keyword evidence="3 6" id="KW-0238">DNA-binding</keyword>
<dbReference type="InterPro" id="IPR036388">
    <property type="entry name" value="WH-like_DNA-bd_sf"/>
</dbReference>
<dbReference type="PANTHER" id="PTHR11829:SF392">
    <property type="entry name" value="FORKHEAD BOX PROTEIN E1"/>
    <property type="match status" value="1"/>
</dbReference>
<dbReference type="EMBL" id="CAUEEQ010061404">
    <property type="protein sequence ID" value="CAJ0964545.1"/>
    <property type="molecule type" value="Genomic_DNA"/>
</dbReference>
<dbReference type="PROSITE" id="PS00658">
    <property type="entry name" value="FORK_HEAD_2"/>
    <property type="match status" value="1"/>
</dbReference>
<evidence type="ECO:0000256" key="6">
    <source>
        <dbReference type="PROSITE-ProRule" id="PRU00089"/>
    </source>
</evidence>
<accession>A0ABN9MG58</accession>
<evidence type="ECO:0000256" key="1">
    <source>
        <dbReference type="ARBA" id="ARBA00004123"/>
    </source>
</evidence>
<comment type="subcellular location">
    <subcellularLocation>
        <location evidence="1 6">Nucleus</location>
    </subcellularLocation>
</comment>
<feature type="region of interest" description="Disordered" evidence="7">
    <location>
        <begin position="115"/>
        <end position="147"/>
    </location>
</feature>
<feature type="DNA-binding region" description="Fork-head" evidence="6">
    <location>
        <begin position="148"/>
        <end position="242"/>
    </location>
</feature>
<dbReference type="Pfam" id="PF00250">
    <property type="entry name" value="Forkhead"/>
    <property type="match status" value="1"/>
</dbReference>
<dbReference type="Gene3D" id="1.10.10.10">
    <property type="entry name" value="Winged helix-like DNA-binding domain superfamily/Winged helix DNA-binding domain"/>
    <property type="match status" value="1"/>
</dbReference>
<dbReference type="PRINTS" id="PR00053">
    <property type="entry name" value="FORKHEAD"/>
</dbReference>
<evidence type="ECO:0000313" key="10">
    <source>
        <dbReference type="Proteomes" id="UP001176940"/>
    </source>
</evidence>
<dbReference type="SUPFAM" id="SSF46785">
    <property type="entry name" value="Winged helix' DNA-binding domain"/>
    <property type="match status" value="1"/>
</dbReference>
<keyword evidence="10" id="KW-1185">Reference proteome</keyword>
<proteinExistence type="predicted"/>